<evidence type="ECO:0000313" key="2">
    <source>
        <dbReference type="Proteomes" id="UP000199417"/>
    </source>
</evidence>
<evidence type="ECO:0008006" key="3">
    <source>
        <dbReference type="Google" id="ProtNLM"/>
    </source>
</evidence>
<name>A0A1G6XDI7_9NOCA</name>
<organism evidence="1 2">
    <name type="scientific">Rhodococcus tukisamuensis</name>
    <dbReference type="NCBI Taxonomy" id="168276"/>
    <lineage>
        <taxon>Bacteria</taxon>
        <taxon>Bacillati</taxon>
        <taxon>Actinomycetota</taxon>
        <taxon>Actinomycetes</taxon>
        <taxon>Mycobacteriales</taxon>
        <taxon>Nocardiaceae</taxon>
        <taxon>Rhodococcus</taxon>
    </lineage>
</organism>
<protein>
    <recommendedName>
        <fullName evidence="3">Phasin protein</fullName>
    </recommendedName>
</protein>
<evidence type="ECO:0000313" key="1">
    <source>
        <dbReference type="EMBL" id="SDD76141.1"/>
    </source>
</evidence>
<sequence>MTVTKSAQSTIDASVESATKVVDASAARAAKVVDATTERVTKVVDATTERVTKAVDESAERAQNFNEKVYAAAKQASLLTLDSYEKSLGTVTEFQKKLAGASGLDWVGAVVNAQADLVSGLSATATSAAREMLK</sequence>
<dbReference type="RefSeq" id="WP_072845135.1">
    <property type="nucleotide sequence ID" value="NZ_FNAB01000006.1"/>
</dbReference>
<dbReference type="Proteomes" id="UP000199417">
    <property type="component" value="Unassembled WGS sequence"/>
</dbReference>
<reference evidence="1 2" key="1">
    <citation type="submission" date="2016-10" db="EMBL/GenBank/DDBJ databases">
        <authorList>
            <person name="de Groot N.N."/>
        </authorList>
    </citation>
    <scope>NUCLEOTIDE SEQUENCE [LARGE SCALE GENOMIC DNA]</scope>
    <source>
        <strain evidence="1 2">JCM 11308</strain>
    </source>
</reference>
<proteinExistence type="predicted"/>
<gene>
    <name evidence="1" type="ORF">SAMN05444580_106178</name>
</gene>
<accession>A0A1G6XDI7</accession>
<dbReference type="STRING" id="168276.SAMN05444580_106178"/>
<keyword evidence="2" id="KW-1185">Reference proteome</keyword>
<dbReference type="EMBL" id="FNAB01000006">
    <property type="protein sequence ID" value="SDD76141.1"/>
    <property type="molecule type" value="Genomic_DNA"/>
</dbReference>
<dbReference type="AlphaFoldDB" id="A0A1G6XDI7"/>